<dbReference type="SUPFAM" id="SSF63825">
    <property type="entry name" value="YWTD domain"/>
    <property type="match status" value="1"/>
</dbReference>
<dbReference type="Gene3D" id="2.130.10.10">
    <property type="entry name" value="YVTN repeat-like/Quinoprotein amine dehydrogenase"/>
    <property type="match status" value="1"/>
</dbReference>
<dbReference type="EMBL" id="FQVQ01000015">
    <property type="protein sequence ID" value="SHF67213.1"/>
    <property type="molecule type" value="Genomic_DNA"/>
</dbReference>
<dbReference type="AlphaFoldDB" id="A0A1M5DJQ5"/>
<keyword evidence="1" id="KW-0732">Signal</keyword>
<dbReference type="STRING" id="1124188.SAMN05444377_11554"/>
<keyword evidence="2" id="KW-0808">Transferase</keyword>
<protein>
    <submittedName>
        <fullName evidence="2">Glutamine cyclotransferase</fullName>
    </submittedName>
</protein>
<dbReference type="PANTHER" id="PTHR31270:SF1">
    <property type="entry name" value="GLUTAMINYL-PEPTIDE CYCLOTRANSFERASE"/>
    <property type="match status" value="1"/>
</dbReference>
<dbReference type="RefSeq" id="WP_073364677.1">
    <property type="nucleotide sequence ID" value="NZ_FQVQ01000015.1"/>
</dbReference>
<dbReference type="PROSITE" id="PS51257">
    <property type="entry name" value="PROKAR_LIPOPROTEIN"/>
    <property type="match status" value="1"/>
</dbReference>
<dbReference type="InterPro" id="IPR007788">
    <property type="entry name" value="QCT"/>
</dbReference>
<gene>
    <name evidence="2" type="ORF">SAMN05444377_11554</name>
</gene>
<name>A0A1M5DJQ5_9FLAO</name>
<feature type="signal peptide" evidence="1">
    <location>
        <begin position="1"/>
        <end position="21"/>
    </location>
</feature>
<organism evidence="2 3">
    <name type="scientific">Flavobacterium fontis</name>
    <dbReference type="NCBI Taxonomy" id="1124188"/>
    <lineage>
        <taxon>Bacteria</taxon>
        <taxon>Pseudomonadati</taxon>
        <taxon>Bacteroidota</taxon>
        <taxon>Flavobacteriia</taxon>
        <taxon>Flavobacteriales</taxon>
        <taxon>Flavobacteriaceae</taxon>
        <taxon>Flavobacterium</taxon>
    </lineage>
</organism>
<dbReference type="Pfam" id="PF05096">
    <property type="entry name" value="Glu_cyclase_2"/>
    <property type="match status" value="1"/>
</dbReference>
<reference evidence="2 3" key="1">
    <citation type="submission" date="2016-11" db="EMBL/GenBank/DDBJ databases">
        <authorList>
            <person name="Jaros S."/>
            <person name="Januszkiewicz K."/>
            <person name="Wedrychowicz H."/>
        </authorList>
    </citation>
    <scope>NUCLEOTIDE SEQUENCE [LARGE SCALE GENOMIC DNA]</scope>
    <source>
        <strain evidence="2 3">DSM 25660</strain>
    </source>
</reference>
<accession>A0A1M5DJQ5</accession>
<dbReference type="GO" id="GO:0016603">
    <property type="term" value="F:glutaminyl-peptide cyclotransferase activity"/>
    <property type="evidence" value="ECO:0007669"/>
    <property type="project" value="InterPro"/>
</dbReference>
<keyword evidence="3" id="KW-1185">Reference proteome</keyword>
<dbReference type="InterPro" id="IPR015943">
    <property type="entry name" value="WD40/YVTN_repeat-like_dom_sf"/>
</dbReference>
<sequence length="347" mass="38705">MKTIKSFTIILLASLGVISCAPTESGLRIDTSQIKPTYTAGATVSLAITNPNQLNIDSVAYTFNQKRIGSTQGNTPLRYTISEKKLGTYSLVAAIYAEGNTTQDTTSLEIVSAITPKIIKYKVVNTFPHDISSYTQGLEFHQGALYEGTGQYGQSKLMKTDYKTGKVLLSTPLDPKYFGEGITIFNNKVYQLTWQEQTGFIYDAQTLEKTKSFSYDRAIEGWGLTHDATHLYQSDGTEKIYRLDPESLKVIDVISVYSSDSKVKNLNELEWVNGKIYSNVYQQNAIVRIDPATGEIEAILDLSDLLKQITQLPETDVLNGIAFNPATQTFFITGKKWDKMFEIKIVE</sequence>
<dbReference type="PANTHER" id="PTHR31270">
    <property type="entry name" value="GLUTAMINYL-PEPTIDE CYCLOTRANSFERASE"/>
    <property type="match status" value="1"/>
</dbReference>
<evidence type="ECO:0000256" key="1">
    <source>
        <dbReference type="SAM" id="SignalP"/>
    </source>
</evidence>
<proteinExistence type="predicted"/>
<evidence type="ECO:0000313" key="3">
    <source>
        <dbReference type="Proteomes" id="UP000184147"/>
    </source>
</evidence>
<evidence type="ECO:0000313" key="2">
    <source>
        <dbReference type="EMBL" id="SHF67213.1"/>
    </source>
</evidence>
<dbReference type="Proteomes" id="UP000184147">
    <property type="component" value="Unassembled WGS sequence"/>
</dbReference>
<feature type="chain" id="PRO_5012273996" evidence="1">
    <location>
        <begin position="22"/>
        <end position="347"/>
    </location>
</feature>